<accession>A0A1V6P7W0</accession>
<reference evidence="3" key="1">
    <citation type="journal article" date="2017" name="Nat. Microbiol.">
        <title>Global analysis of biosynthetic gene clusters reveals vast potential of secondary metabolite production in Penicillium species.</title>
        <authorList>
            <person name="Nielsen J.C."/>
            <person name="Grijseels S."/>
            <person name="Prigent S."/>
            <person name="Ji B."/>
            <person name="Dainat J."/>
            <person name="Nielsen K.F."/>
            <person name="Frisvad J.C."/>
            <person name="Workman M."/>
            <person name="Nielsen J."/>
        </authorList>
    </citation>
    <scope>NUCLEOTIDE SEQUENCE [LARGE SCALE GENOMIC DNA]</scope>
    <source>
        <strain evidence="3">IBT 11843</strain>
    </source>
</reference>
<feature type="region of interest" description="Disordered" evidence="1">
    <location>
        <begin position="1"/>
        <end position="85"/>
    </location>
</feature>
<feature type="compositionally biased region" description="Basic and acidic residues" evidence="1">
    <location>
        <begin position="55"/>
        <end position="74"/>
    </location>
</feature>
<gene>
    <name evidence="2" type="ORF">PENDEC_c017G06051</name>
</gene>
<protein>
    <submittedName>
        <fullName evidence="2">Uncharacterized protein</fullName>
    </submittedName>
</protein>
<dbReference type="Proteomes" id="UP000191522">
    <property type="component" value="Unassembled WGS sequence"/>
</dbReference>
<sequence>MSEALSSAIPDNQRDDPKNSWGDAGKSSQEPGMQGPGASATAPEKPKAHSSKILNKLDPRHDSDTIEAQRRGELDSSGNKPGVSK</sequence>
<evidence type="ECO:0000313" key="3">
    <source>
        <dbReference type="Proteomes" id="UP000191522"/>
    </source>
</evidence>
<dbReference type="AlphaFoldDB" id="A0A1V6P7W0"/>
<proteinExistence type="predicted"/>
<evidence type="ECO:0000256" key="1">
    <source>
        <dbReference type="SAM" id="MobiDB-lite"/>
    </source>
</evidence>
<dbReference type="OMA" id="MPNRSHQ"/>
<dbReference type="EMBL" id="MDYL01000017">
    <property type="protein sequence ID" value="OQD73089.1"/>
    <property type="molecule type" value="Genomic_DNA"/>
</dbReference>
<dbReference type="OrthoDB" id="2590867at2759"/>
<keyword evidence="3" id="KW-1185">Reference proteome</keyword>
<organism evidence="2 3">
    <name type="scientific">Penicillium decumbens</name>
    <dbReference type="NCBI Taxonomy" id="69771"/>
    <lineage>
        <taxon>Eukaryota</taxon>
        <taxon>Fungi</taxon>
        <taxon>Dikarya</taxon>
        <taxon>Ascomycota</taxon>
        <taxon>Pezizomycotina</taxon>
        <taxon>Eurotiomycetes</taxon>
        <taxon>Eurotiomycetidae</taxon>
        <taxon>Eurotiales</taxon>
        <taxon>Aspergillaceae</taxon>
        <taxon>Penicillium</taxon>
    </lineage>
</organism>
<comment type="caution">
    <text evidence="2">The sequence shown here is derived from an EMBL/GenBank/DDBJ whole genome shotgun (WGS) entry which is preliminary data.</text>
</comment>
<evidence type="ECO:0000313" key="2">
    <source>
        <dbReference type="EMBL" id="OQD73089.1"/>
    </source>
</evidence>
<name>A0A1V6P7W0_PENDC</name>